<evidence type="ECO:0000313" key="1">
    <source>
        <dbReference type="EMBL" id="CAD8195218.1"/>
    </source>
</evidence>
<comment type="caution">
    <text evidence="1">The sequence shown here is derived from an EMBL/GenBank/DDBJ whole genome shotgun (WGS) entry which is preliminary data.</text>
</comment>
<sequence>MGLCITKPNTKNPQSLIRLIKVENENYNSKPITLPELYDKILEIWAMLEKKLNKLVHCQRTQNILELKKQIQHILSKQKNNVAVSVSEITIGIIVNHMEKIAFEIEELIREELLSEDISNKFKQLYTQILELSLEYYNWKNIQNADITQVQSFI</sequence>
<dbReference type="EMBL" id="CAJJDP010000108">
    <property type="protein sequence ID" value="CAD8195218.1"/>
    <property type="molecule type" value="Genomic_DNA"/>
</dbReference>
<reference evidence="1" key="1">
    <citation type="submission" date="2021-01" db="EMBL/GenBank/DDBJ databases">
        <authorList>
            <consortium name="Genoscope - CEA"/>
            <person name="William W."/>
        </authorList>
    </citation>
    <scope>NUCLEOTIDE SEQUENCE</scope>
</reference>
<dbReference type="OMA" id="LEYYNWK"/>
<organism evidence="1 2">
    <name type="scientific">Paramecium octaurelia</name>
    <dbReference type="NCBI Taxonomy" id="43137"/>
    <lineage>
        <taxon>Eukaryota</taxon>
        <taxon>Sar</taxon>
        <taxon>Alveolata</taxon>
        <taxon>Ciliophora</taxon>
        <taxon>Intramacronucleata</taxon>
        <taxon>Oligohymenophorea</taxon>
        <taxon>Peniculida</taxon>
        <taxon>Parameciidae</taxon>
        <taxon>Paramecium</taxon>
    </lineage>
</organism>
<dbReference type="Proteomes" id="UP000683925">
    <property type="component" value="Unassembled WGS sequence"/>
</dbReference>
<keyword evidence="2" id="KW-1185">Reference proteome</keyword>
<accession>A0A8S1WYZ5</accession>
<dbReference type="AlphaFoldDB" id="A0A8S1WYZ5"/>
<dbReference type="OrthoDB" id="303003at2759"/>
<name>A0A8S1WYZ5_PAROT</name>
<gene>
    <name evidence="1" type="ORF">POCTA_138.1.T1080174</name>
</gene>
<evidence type="ECO:0000313" key="2">
    <source>
        <dbReference type="Proteomes" id="UP000683925"/>
    </source>
</evidence>
<protein>
    <submittedName>
        <fullName evidence="1">Uncharacterized protein</fullName>
    </submittedName>
</protein>
<proteinExistence type="predicted"/>